<proteinExistence type="predicted"/>
<keyword evidence="5" id="KW-1185">Reference proteome</keyword>
<reference evidence="4 5" key="1">
    <citation type="submission" date="2020-02" db="EMBL/GenBank/DDBJ databases">
        <authorList>
            <person name="Ferguson B K."/>
        </authorList>
    </citation>
    <scope>NUCLEOTIDE SEQUENCE [LARGE SCALE GENOMIC DNA]</scope>
</reference>
<evidence type="ECO:0000259" key="3">
    <source>
        <dbReference type="Pfam" id="PF04652"/>
    </source>
</evidence>
<dbReference type="OrthoDB" id="391137at2759"/>
<evidence type="ECO:0000256" key="2">
    <source>
        <dbReference type="ARBA" id="ARBA00023136"/>
    </source>
</evidence>
<sequence>MALQLPPVPASLRSIQHYLKTAAEHEARDPVVAYWCRLYALQTALKIDKKSDEAKTLLVRLMDWLEMIKKEMSDNEAITNDIAAQAHVENYALTLFEWADKQDRAGVANKNVVKAFFTAGMLMDVLTTFSELDEHLAANNKYAKWKASYIHNCLKNGEIPVPGPVTDGSAGIIVYVYRFDFD</sequence>
<dbReference type="GO" id="GO:0032511">
    <property type="term" value="P:late endosome to vacuole transport via multivesicular body sorting pathway"/>
    <property type="evidence" value="ECO:0007669"/>
    <property type="project" value="InterPro"/>
</dbReference>
<protein>
    <recommendedName>
        <fullName evidence="3">Vta1/callose synthase N-terminal domain-containing protein</fullName>
    </recommendedName>
</protein>
<feature type="domain" description="Vta1/callose synthase N-terminal" evidence="3">
    <location>
        <begin position="14"/>
        <end position="156"/>
    </location>
</feature>
<dbReference type="GO" id="GO:0005771">
    <property type="term" value="C:multivesicular body"/>
    <property type="evidence" value="ECO:0007669"/>
    <property type="project" value="TreeGrafter"/>
</dbReference>
<organism evidence="4 5">
    <name type="scientific">Nesidiocoris tenuis</name>
    <dbReference type="NCBI Taxonomy" id="355587"/>
    <lineage>
        <taxon>Eukaryota</taxon>
        <taxon>Metazoa</taxon>
        <taxon>Ecdysozoa</taxon>
        <taxon>Arthropoda</taxon>
        <taxon>Hexapoda</taxon>
        <taxon>Insecta</taxon>
        <taxon>Pterygota</taxon>
        <taxon>Neoptera</taxon>
        <taxon>Paraneoptera</taxon>
        <taxon>Hemiptera</taxon>
        <taxon>Heteroptera</taxon>
        <taxon>Panheteroptera</taxon>
        <taxon>Cimicomorpha</taxon>
        <taxon>Miridae</taxon>
        <taxon>Dicyphina</taxon>
        <taxon>Nesidiocoris</taxon>
    </lineage>
</organism>
<dbReference type="AlphaFoldDB" id="A0A6H5HMX3"/>
<comment type="subcellular location">
    <subcellularLocation>
        <location evidence="1">Endomembrane system</location>
    </subcellularLocation>
</comment>
<dbReference type="PANTHER" id="PTHR46009:SF1">
    <property type="entry name" value="VACUOLAR PROTEIN SORTING-ASSOCIATED PROTEIN VTA1 HOMOLOG"/>
    <property type="match status" value="1"/>
</dbReference>
<dbReference type="InterPro" id="IPR044538">
    <property type="entry name" value="Vta1-like"/>
</dbReference>
<evidence type="ECO:0000313" key="5">
    <source>
        <dbReference type="Proteomes" id="UP000479000"/>
    </source>
</evidence>
<gene>
    <name evidence="4" type="ORF">NTEN_LOCUS23021</name>
</gene>
<keyword evidence="2" id="KW-0472">Membrane</keyword>
<evidence type="ECO:0000313" key="4">
    <source>
        <dbReference type="EMBL" id="CAB0019309.1"/>
    </source>
</evidence>
<dbReference type="Gene3D" id="1.25.40.270">
    <property type="entry name" value="Vacuolar protein sorting-associated protein vta1"/>
    <property type="match status" value="1"/>
</dbReference>
<dbReference type="Pfam" id="PF04652">
    <property type="entry name" value="Vta1"/>
    <property type="match status" value="1"/>
</dbReference>
<dbReference type="Proteomes" id="UP000479000">
    <property type="component" value="Unassembled WGS sequence"/>
</dbReference>
<dbReference type="InterPro" id="IPR023175">
    <property type="entry name" value="Vta1/CALS_N_sf"/>
</dbReference>
<dbReference type="InterPro" id="IPR039431">
    <property type="entry name" value="Vta1/CALS_N"/>
</dbReference>
<dbReference type="PANTHER" id="PTHR46009">
    <property type="entry name" value="VACUOLAR PROTEIN SORTING-ASSOCIATED PROTEIN VTA1 HOMOLOG"/>
    <property type="match status" value="1"/>
</dbReference>
<dbReference type="EMBL" id="CADCXU010033930">
    <property type="protein sequence ID" value="CAB0019309.1"/>
    <property type="molecule type" value="Genomic_DNA"/>
</dbReference>
<evidence type="ECO:0000256" key="1">
    <source>
        <dbReference type="ARBA" id="ARBA00004308"/>
    </source>
</evidence>
<accession>A0A6H5HMX3</accession>
<name>A0A6H5HMX3_9HEMI</name>